<proteinExistence type="predicted"/>
<sequence length="43" mass="4778">MQMTTGVRSDLSTRGEAHGNSGHRRTVRGLAERTYRSVAQHPI</sequence>
<organism evidence="2 3">
    <name type="scientific">Caballeronia sordidicola</name>
    <name type="common">Burkholderia sordidicola</name>
    <dbReference type="NCBI Taxonomy" id="196367"/>
    <lineage>
        <taxon>Bacteria</taxon>
        <taxon>Pseudomonadati</taxon>
        <taxon>Pseudomonadota</taxon>
        <taxon>Betaproteobacteria</taxon>
        <taxon>Burkholderiales</taxon>
        <taxon>Burkholderiaceae</taxon>
        <taxon>Caballeronia</taxon>
    </lineage>
</organism>
<evidence type="ECO:0000313" key="3">
    <source>
        <dbReference type="Proteomes" id="UP000195221"/>
    </source>
</evidence>
<comment type="caution">
    <text evidence="2">The sequence shown here is derived from an EMBL/GenBank/DDBJ whole genome shotgun (WGS) entry which is preliminary data.</text>
</comment>
<feature type="region of interest" description="Disordered" evidence="1">
    <location>
        <begin position="1"/>
        <end position="43"/>
    </location>
</feature>
<feature type="compositionally biased region" description="Polar residues" evidence="1">
    <location>
        <begin position="1"/>
        <end position="10"/>
    </location>
</feature>
<dbReference type="EMBL" id="NBTZ01000156">
    <property type="protein sequence ID" value="OTP67255.1"/>
    <property type="molecule type" value="Genomic_DNA"/>
</dbReference>
<dbReference type="Proteomes" id="UP000195221">
    <property type="component" value="Unassembled WGS sequence"/>
</dbReference>
<accession>A0A242M7L5</accession>
<protein>
    <submittedName>
        <fullName evidence="2">Uncharacterized protein</fullName>
    </submittedName>
</protein>
<dbReference type="AlphaFoldDB" id="A0A242M7L5"/>
<name>A0A242M7L5_CABSO</name>
<gene>
    <name evidence="2" type="ORF">PAMC26577_36950</name>
</gene>
<reference evidence="2 3" key="1">
    <citation type="submission" date="2017-03" db="EMBL/GenBank/DDBJ databases">
        <title>Genome analysis of strain PAMC 26577.</title>
        <authorList>
            <person name="Oh H.-M."/>
            <person name="Yang J.-A."/>
        </authorList>
    </citation>
    <scope>NUCLEOTIDE SEQUENCE [LARGE SCALE GENOMIC DNA]</scope>
    <source>
        <strain evidence="2 3">PAMC 26577</strain>
    </source>
</reference>
<evidence type="ECO:0000313" key="2">
    <source>
        <dbReference type="EMBL" id="OTP67255.1"/>
    </source>
</evidence>
<evidence type="ECO:0000256" key="1">
    <source>
        <dbReference type="SAM" id="MobiDB-lite"/>
    </source>
</evidence>